<dbReference type="PROSITE" id="PS51892">
    <property type="entry name" value="SUBTILASE"/>
    <property type="match status" value="1"/>
</dbReference>
<dbReference type="SUPFAM" id="SSF52743">
    <property type="entry name" value="Subtilisin-like"/>
    <property type="match status" value="1"/>
</dbReference>
<evidence type="ECO:0000256" key="4">
    <source>
        <dbReference type="ARBA" id="ARBA00022729"/>
    </source>
</evidence>
<dbReference type="InterPro" id="IPR045051">
    <property type="entry name" value="SBT"/>
</dbReference>
<name>A0AAV0JVQ8_9ROSI</name>
<keyword evidence="12" id="KW-1185">Reference proteome</keyword>
<organism evidence="11 12">
    <name type="scientific">Linum tenue</name>
    <dbReference type="NCBI Taxonomy" id="586396"/>
    <lineage>
        <taxon>Eukaryota</taxon>
        <taxon>Viridiplantae</taxon>
        <taxon>Streptophyta</taxon>
        <taxon>Embryophyta</taxon>
        <taxon>Tracheophyta</taxon>
        <taxon>Spermatophyta</taxon>
        <taxon>Magnoliopsida</taxon>
        <taxon>eudicotyledons</taxon>
        <taxon>Gunneridae</taxon>
        <taxon>Pentapetalae</taxon>
        <taxon>rosids</taxon>
        <taxon>fabids</taxon>
        <taxon>Malpighiales</taxon>
        <taxon>Linaceae</taxon>
        <taxon>Linum</taxon>
    </lineage>
</organism>
<dbReference type="PRINTS" id="PR00723">
    <property type="entry name" value="SUBTILISIN"/>
</dbReference>
<dbReference type="Pfam" id="PF00168">
    <property type="entry name" value="C2"/>
    <property type="match status" value="1"/>
</dbReference>
<comment type="similarity">
    <text evidence="2 8">Belongs to the peptidase S8 family.</text>
</comment>
<dbReference type="CDD" id="cd02120">
    <property type="entry name" value="PA_subtilisin_like"/>
    <property type="match status" value="1"/>
</dbReference>
<keyword evidence="6 8" id="KW-0720">Serine protease</keyword>
<dbReference type="GO" id="GO:0004252">
    <property type="term" value="F:serine-type endopeptidase activity"/>
    <property type="evidence" value="ECO:0007669"/>
    <property type="project" value="UniProtKB-UniRule"/>
</dbReference>
<evidence type="ECO:0000256" key="2">
    <source>
        <dbReference type="ARBA" id="ARBA00011073"/>
    </source>
</evidence>
<protein>
    <recommendedName>
        <fullName evidence="10">C2 domain-containing protein</fullName>
    </recommendedName>
</protein>
<dbReference type="GO" id="GO:0006508">
    <property type="term" value="P:proteolysis"/>
    <property type="evidence" value="ECO:0007669"/>
    <property type="project" value="UniProtKB-KW"/>
</dbReference>
<dbReference type="PROSITE" id="PS00136">
    <property type="entry name" value="SUBTILASE_ASP"/>
    <property type="match status" value="1"/>
</dbReference>
<evidence type="ECO:0000256" key="8">
    <source>
        <dbReference type="PROSITE-ProRule" id="PRU01240"/>
    </source>
</evidence>
<evidence type="ECO:0000256" key="1">
    <source>
        <dbReference type="ARBA" id="ARBA00004613"/>
    </source>
</evidence>
<dbReference type="SMART" id="SM00239">
    <property type="entry name" value="C2"/>
    <property type="match status" value="1"/>
</dbReference>
<dbReference type="Pfam" id="PF00082">
    <property type="entry name" value="Peptidase_S8"/>
    <property type="match status" value="2"/>
</dbReference>
<dbReference type="CDD" id="cd04051">
    <property type="entry name" value="C2_SRC2_like"/>
    <property type="match status" value="1"/>
</dbReference>
<dbReference type="GO" id="GO:0005576">
    <property type="term" value="C:extracellular region"/>
    <property type="evidence" value="ECO:0007669"/>
    <property type="project" value="UniProtKB-SubCell"/>
</dbReference>
<dbReference type="InterPro" id="IPR023827">
    <property type="entry name" value="Peptidase_S8_Asp-AS"/>
</dbReference>
<feature type="active site" description="Charge relay system" evidence="7 8">
    <location>
        <position position="290"/>
    </location>
</feature>
<dbReference type="Proteomes" id="UP001154282">
    <property type="component" value="Unassembled WGS sequence"/>
</dbReference>
<dbReference type="Gene3D" id="3.40.50.200">
    <property type="entry name" value="Peptidase S8/S53 domain"/>
    <property type="match status" value="2"/>
</dbReference>
<dbReference type="AlphaFoldDB" id="A0AAV0JVQ8"/>
<dbReference type="InterPro" id="IPR044750">
    <property type="entry name" value="C2_SRC2/BAP"/>
</dbReference>
<evidence type="ECO:0000313" key="11">
    <source>
        <dbReference type="EMBL" id="CAI0414050.1"/>
    </source>
</evidence>
<dbReference type="InterPro" id="IPR000209">
    <property type="entry name" value="Peptidase_S8/S53_dom"/>
</dbReference>
<dbReference type="InterPro" id="IPR036852">
    <property type="entry name" value="Peptidase_S8/S53_dom_sf"/>
</dbReference>
<evidence type="ECO:0000256" key="9">
    <source>
        <dbReference type="SAM" id="MobiDB-lite"/>
    </source>
</evidence>
<comment type="subcellular location">
    <subcellularLocation>
        <location evidence="1">Secreted</location>
    </subcellularLocation>
</comment>
<evidence type="ECO:0000256" key="5">
    <source>
        <dbReference type="ARBA" id="ARBA00022801"/>
    </source>
</evidence>
<keyword evidence="4" id="KW-0732">Signal</keyword>
<dbReference type="InterPro" id="IPR015500">
    <property type="entry name" value="Peptidase_S8_subtilisin-rel"/>
</dbReference>
<feature type="active site" description="Charge relay system" evidence="7">
    <location>
        <position position="78"/>
    </location>
</feature>
<evidence type="ECO:0000256" key="7">
    <source>
        <dbReference type="PIRSR" id="PIRSR615500-1"/>
    </source>
</evidence>
<dbReference type="EMBL" id="CAMGYJ010000005">
    <property type="protein sequence ID" value="CAI0414050.1"/>
    <property type="molecule type" value="Genomic_DNA"/>
</dbReference>
<reference evidence="11" key="1">
    <citation type="submission" date="2022-08" db="EMBL/GenBank/DDBJ databases">
        <authorList>
            <person name="Gutierrez-Valencia J."/>
        </authorList>
    </citation>
    <scope>NUCLEOTIDE SEQUENCE</scope>
</reference>
<sequence length="563" mass="60428">MQSNFGQGVIIGVLDTGILPGHPSFNDKGMSHPPSRWRGKCEFKGSYHNNKLIRARSFDLAAKTKNGTTGSPVDEDGHGTHTSSIAAGSFVQNAEALGNANGTAIKMAPHAHLAINAERVFVSCSAGNSGPFNGTVSNEAPWYLTVGASTVDRKFDVSARLGDGLVLEGESLSRDFNPTVAWPIIDVANINDRLSSSFCGEGALNGTDIKGKVVMCIRGGGVSRVSKGMKVKSAAPVVASFSSRRPKIEAVGILKPDIIGPGVSILAAWTFPLDKKTISKSTFNVVSGTSMSCPHLSGIAALVKSSHPSWSSAAIKSAMMTTADLLNMEGRPVIDQNLQRVDLFATGAGHVNPTRANDPDSAQVRQPTSLRFAIYWEELPPTYGAGTPTSAARRPLTTTATTTMTYNTHPFQLLEINVISAQDLAPVSKSMKTYAVVWVHPERKLSTKVDQGGNTNPQWNEKFVFRVHETFLNTDTSSVMIEIYAAAFSATFRSAPSAYSSATCSPLATITTTTTTPRCVDRVWGFGWKFGWLIGHPLLPWRWRRKNLGVLDNHHKSSVVGVN</sequence>
<keyword evidence="3 8" id="KW-0645">Protease</keyword>
<gene>
    <name evidence="11" type="ORF">LITE_LOCUS16160</name>
</gene>
<dbReference type="PANTHER" id="PTHR10795">
    <property type="entry name" value="PROPROTEIN CONVERTASE SUBTILISIN/KEXIN"/>
    <property type="match status" value="1"/>
</dbReference>
<comment type="caution">
    <text evidence="11">The sequence shown here is derived from an EMBL/GenBank/DDBJ whole genome shotgun (WGS) entry which is preliminary data.</text>
</comment>
<evidence type="ECO:0000256" key="6">
    <source>
        <dbReference type="ARBA" id="ARBA00022825"/>
    </source>
</evidence>
<proteinExistence type="inferred from homology"/>
<dbReference type="InterPro" id="IPR035892">
    <property type="entry name" value="C2_domain_sf"/>
</dbReference>
<evidence type="ECO:0000256" key="3">
    <source>
        <dbReference type="ARBA" id="ARBA00022670"/>
    </source>
</evidence>
<dbReference type="InterPro" id="IPR000008">
    <property type="entry name" value="C2_dom"/>
</dbReference>
<dbReference type="PROSITE" id="PS50004">
    <property type="entry name" value="C2"/>
    <property type="match status" value="1"/>
</dbReference>
<evidence type="ECO:0000259" key="10">
    <source>
        <dbReference type="PROSITE" id="PS50004"/>
    </source>
</evidence>
<feature type="region of interest" description="Disordered" evidence="9">
    <location>
        <begin position="64"/>
        <end position="83"/>
    </location>
</feature>
<feature type="domain" description="C2" evidence="10">
    <location>
        <begin position="396"/>
        <end position="520"/>
    </location>
</feature>
<dbReference type="GO" id="GO:0006952">
    <property type="term" value="P:defense response"/>
    <property type="evidence" value="ECO:0007669"/>
    <property type="project" value="InterPro"/>
</dbReference>
<keyword evidence="5 8" id="KW-0378">Hydrolase</keyword>
<evidence type="ECO:0000313" key="12">
    <source>
        <dbReference type="Proteomes" id="UP001154282"/>
    </source>
</evidence>
<dbReference type="SUPFAM" id="SSF49562">
    <property type="entry name" value="C2 domain (Calcium/lipid-binding domain, CaLB)"/>
    <property type="match status" value="1"/>
</dbReference>
<accession>A0AAV0JVQ8</accession>
<dbReference type="Gene3D" id="2.60.40.150">
    <property type="entry name" value="C2 domain"/>
    <property type="match status" value="1"/>
</dbReference>
<feature type="active site" description="Charge relay system" evidence="8">
    <location>
        <position position="32"/>
    </location>
</feature>
<feature type="active site" description="Charge relay system" evidence="7 8">
    <location>
        <position position="15"/>
    </location>
</feature>